<dbReference type="AlphaFoldDB" id="A0A8J9YAE2"/>
<evidence type="ECO:0000256" key="6">
    <source>
        <dbReference type="ARBA" id="ARBA00022777"/>
    </source>
</evidence>
<dbReference type="InterPro" id="IPR017438">
    <property type="entry name" value="ATP-NAD_kinase_N"/>
</dbReference>
<feature type="transmembrane region" description="Helical" evidence="9">
    <location>
        <begin position="12"/>
        <end position="30"/>
    </location>
</feature>
<protein>
    <recommendedName>
        <fullName evidence="8">Diacylglycerol kinase</fullName>
        <shortName evidence="8">DAG kinase</shortName>
        <ecNumber evidence="8">2.7.1.107</ecNumber>
    </recommendedName>
</protein>
<dbReference type="Pfam" id="PF00609">
    <property type="entry name" value="DAGK_acc"/>
    <property type="match status" value="1"/>
</dbReference>
<dbReference type="PANTHER" id="PTHR11255:SF118">
    <property type="entry name" value="DIACYLGLYCEROL KINASE EPSILON"/>
    <property type="match status" value="1"/>
</dbReference>
<dbReference type="InterPro" id="IPR016064">
    <property type="entry name" value="NAD/diacylglycerol_kinase_sf"/>
</dbReference>
<evidence type="ECO:0000259" key="11">
    <source>
        <dbReference type="PROSITE" id="PS50146"/>
    </source>
</evidence>
<dbReference type="GO" id="GO:0016020">
    <property type="term" value="C:membrane"/>
    <property type="evidence" value="ECO:0007669"/>
    <property type="project" value="TreeGrafter"/>
</dbReference>
<feature type="domain" description="Phorbol-ester/DAG-type" evidence="10">
    <location>
        <begin position="51"/>
        <end position="105"/>
    </location>
</feature>
<dbReference type="PROSITE" id="PS50146">
    <property type="entry name" value="DAGK"/>
    <property type="match status" value="1"/>
</dbReference>
<evidence type="ECO:0000256" key="7">
    <source>
        <dbReference type="ARBA" id="ARBA00022840"/>
    </source>
</evidence>
<keyword evidence="9" id="KW-0472">Membrane</keyword>
<dbReference type="EC" id="2.7.1.107" evidence="8"/>
<dbReference type="InterPro" id="IPR001206">
    <property type="entry name" value="Diacylglycerol_kinase_cat_dom"/>
</dbReference>
<keyword evidence="9" id="KW-0812">Transmembrane</keyword>
<evidence type="ECO:0000256" key="3">
    <source>
        <dbReference type="ARBA" id="ARBA00022679"/>
    </source>
</evidence>
<keyword evidence="13" id="KW-1185">Reference proteome</keyword>
<dbReference type="OrthoDB" id="242257at2759"/>
<feature type="non-terminal residue" evidence="12">
    <location>
        <position position="529"/>
    </location>
</feature>
<keyword evidence="9" id="KW-1133">Transmembrane helix</keyword>
<dbReference type="InterPro" id="IPR000756">
    <property type="entry name" value="Diacylglycerol_kin_accessory"/>
</dbReference>
<dbReference type="SMART" id="SM00046">
    <property type="entry name" value="DAGKc"/>
    <property type="match status" value="1"/>
</dbReference>
<dbReference type="InterPro" id="IPR037607">
    <property type="entry name" value="DGK"/>
</dbReference>
<evidence type="ECO:0000313" key="12">
    <source>
        <dbReference type="EMBL" id="CAH0723419.1"/>
    </source>
</evidence>
<dbReference type="Pfam" id="PF00781">
    <property type="entry name" value="DAGK_cat"/>
    <property type="match status" value="1"/>
</dbReference>
<keyword evidence="5 8" id="KW-0547">Nucleotide-binding</keyword>
<evidence type="ECO:0000313" key="13">
    <source>
        <dbReference type="Proteomes" id="UP000838878"/>
    </source>
</evidence>
<evidence type="ECO:0000256" key="8">
    <source>
        <dbReference type="RuleBase" id="RU361128"/>
    </source>
</evidence>
<keyword evidence="7 8" id="KW-0067">ATP-binding</keyword>
<dbReference type="SUPFAM" id="SSF111331">
    <property type="entry name" value="NAD kinase/diacylglycerol kinase-like"/>
    <property type="match status" value="1"/>
</dbReference>
<evidence type="ECO:0000256" key="2">
    <source>
        <dbReference type="ARBA" id="ARBA00009280"/>
    </source>
</evidence>
<dbReference type="PANTHER" id="PTHR11255">
    <property type="entry name" value="DIACYLGLYCEROL KINASE"/>
    <property type="match status" value="1"/>
</dbReference>
<keyword evidence="4" id="KW-0677">Repeat</keyword>
<dbReference type="GO" id="GO:0007200">
    <property type="term" value="P:phospholipase C-activating G protein-coupled receptor signaling pathway"/>
    <property type="evidence" value="ECO:0007669"/>
    <property type="project" value="InterPro"/>
</dbReference>
<accession>A0A8J9YAE2</accession>
<organism evidence="12 13">
    <name type="scientific">Brenthis ino</name>
    <name type="common">lesser marbled fritillary</name>
    <dbReference type="NCBI Taxonomy" id="405034"/>
    <lineage>
        <taxon>Eukaryota</taxon>
        <taxon>Metazoa</taxon>
        <taxon>Ecdysozoa</taxon>
        <taxon>Arthropoda</taxon>
        <taxon>Hexapoda</taxon>
        <taxon>Insecta</taxon>
        <taxon>Pterygota</taxon>
        <taxon>Neoptera</taxon>
        <taxon>Endopterygota</taxon>
        <taxon>Lepidoptera</taxon>
        <taxon>Glossata</taxon>
        <taxon>Ditrysia</taxon>
        <taxon>Papilionoidea</taxon>
        <taxon>Nymphalidae</taxon>
        <taxon>Heliconiinae</taxon>
        <taxon>Argynnini</taxon>
        <taxon>Brenthis</taxon>
    </lineage>
</organism>
<sequence length="529" mass="58742">MSMEAIWNVHFINFNCYFWIGGLFISYLIYRILQSFFDDNNFIHTKYKVRGHTWRSIECNKSIPYNIYCTICGKLMLPVVGLFCECCGVSACKKCHRILNKKLRCKQITWPAEKPFCHLWVNVGVATRDNVDHNEDGENLKKYFCSWCQRIKLSHENLINDTEECDFNKYKEIIIPPNAVRVEKSKIISIKPPCINNWEPLFIFVNRKSGSNRSDEVISIFRGLLNPLQVIDISANGPERVVKWLPDRCRVLVAGGDGTVAWVLNALHTVPHVTASVGILPTGTGNDLSRALGWGAGSSALDAHSIIQSIKDAEVHMLDRWKIRIRALGGRLGRLRGERVLYAHNYASVGVDARVALDFARARAQLLRRGASRYLNYIAYALLGVGRALDDGGCGGLEKRLRVQLGAGAAGGEALPLPPLQALVLLNIPSWGAGVDLWSMGSEEDVGAQHMDDGKLEVVGISSSFHIARLQCGLAQPYRFAQASRVRIDLEGCCAMQVDGEPWMQGAATILVEAGGRSAVLRPAARRAR</sequence>
<proteinExistence type="inferred from homology"/>
<evidence type="ECO:0000259" key="10">
    <source>
        <dbReference type="PROSITE" id="PS50081"/>
    </source>
</evidence>
<evidence type="ECO:0000256" key="5">
    <source>
        <dbReference type="ARBA" id="ARBA00022741"/>
    </source>
</evidence>
<evidence type="ECO:0000256" key="1">
    <source>
        <dbReference type="ARBA" id="ARBA00001383"/>
    </source>
</evidence>
<dbReference type="GO" id="GO:0005524">
    <property type="term" value="F:ATP binding"/>
    <property type="evidence" value="ECO:0007669"/>
    <property type="project" value="UniProtKB-KW"/>
</dbReference>
<gene>
    <name evidence="12" type="ORF">BINO364_LOCUS9250</name>
</gene>
<comment type="catalytic activity">
    <reaction evidence="1 8">
        <text>a 1,2-diacyl-sn-glycerol + ATP = a 1,2-diacyl-sn-glycero-3-phosphate + ADP + H(+)</text>
        <dbReference type="Rhea" id="RHEA:10272"/>
        <dbReference type="ChEBI" id="CHEBI:15378"/>
        <dbReference type="ChEBI" id="CHEBI:17815"/>
        <dbReference type="ChEBI" id="CHEBI:30616"/>
        <dbReference type="ChEBI" id="CHEBI:58608"/>
        <dbReference type="ChEBI" id="CHEBI:456216"/>
        <dbReference type="EC" id="2.7.1.107"/>
    </reaction>
</comment>
<feature type="domain" description="DAGKc" evidence="11">
    <location>
        <begin position="196"/>
        <end position="327"/>
    </location>
</feature>
<dbReference type="Gene3D" id="3.40.50.10330">
    <property type="entry name" value="Probable inorganic polyphosphate/atp-NAD kinase, domain 1"/>
    <property type="match status" value="1"/>
</dbReference>
<dbReference type="CDD" id="cd20801">
    <property type="entry name" value="C1_DGKepsilon_typeIII_rpt1"/>
    <property type="match status" value="1"/>
</dbReference>
<keyword evidence="6 8" id="KW-0418">Kinase</keyword>
<keyword evidence="3 8" id="KW-0808">Transferase</keyword>
<dbReference type="InterPro" id="IPR002219">
    <property type="entry name" value="PKC_DAG/PE"/>
</dbReference>
<comment type="similarity">
    <text evidence="2 8">Belongs to the eukaryotic diacylglycerol kinase family.</text>
</comment>
<name>A0A8J9YAE2_9NEOP</name>
<evidence type="ECO:0000256" key="9">
    <source>
        <dbReference type="SAM" id="Phobius"/>
    </source>
</evidence>
<dbReference type="SMART" id="SM00045">
    <property type="entry name" value="DAGKa"/>
    <property type="match status" value="1"/>
</dbReference>
<dbReference type="Proteomes" id="UP000838878">
    <property type="component" value="Chromosome 3"/>
</dbReference>
<dbReference type="EMBL" id="OV170223">
    <property type="protein sequence ID" value="CAH0723419.1"/>
    <property type="molecule type" value="Genomic_DNA"/>
</dbReference>
<reference evidence="12" key="1">
    <citation type="submission" date="2021-12" db="EMBL/GenBank/DDBJ databases">
        <authorList>
            <person name="Martin H S."/>
        </authorList>
    </citation>
    <scope>NUCLEOTIDE SEQUENCE</scope>
</reference>
<dbReference type="PROSITE" id="PS50081">
    <property type="entry name" value="ZF_DAG_PE_2"/>
    <property type="match status" value="1"/>
</dbReference>
<evidence type="ECO:0000256" key="4">
    <source>
        <dbReference type="ARBA" id="ARBA00022737"/>
    </source>
</evidence>
<dbReference type="GO" id="GO:0004143">
    <property type="term" value="F:ATP-dependent diacylglycerol kinase activity"/>
    <property type="evidence" value="ECO:0007669"/>
    <property type="project" value="UniProtKB-EC"/>
</dbReference>
<dbReference type="Gene3D" id="2.60.200.40">
    <property type="match status" value="1"/>
</dbReference>